<comment type="caution">
    <text evidence="3">The sequence shown here is derived from an EMBL/GenBank/DDBJ whole genome shotgun (WGS) entry which is preliminary data.</text>
</comment>
<evidence type="ECO:0000313" key="3">
    <source>
        <dbReference type="EMBL" id="MFC6396379.1"/>
    </source>
</evidence>
<feature type="domain" description="HTH cro/C1-type" evidence="2">
    <location>
        <begin position="8"/>
        <end position="62"/>
    </location>
</feature>
<organism evidence="3 4">
    <name type="scientific">Luteococcus sanguinis</name>
    <dbReference type="NCBI Taxonomy" id="174038"/>
    <lineage>
        <taxon>Bacteria</taxon>
        <taxon>Bacillati</taxon>
        <taxon>Actinomycetota</taxon>
        <taxon>Actinomycetes</taxon>
        <taxon>Propionibacteriales</taxon>
        <taxon>Propionibacteriaceae</taxon>
        <taxon>Luteococcus</taxon>
    </lineage>
</organism>
<keyword evidence="4" id="KW-1185">Reference proteome</keyword>
<dbReference type="InterPro" id="IPR010982">
    <property type="entry name" value="Lambda_DNA-bd_dom_sf"/>
</dbReference>
<dbReference type="CDD" id="cd00093">
    <property type="entry name" value="HTH_XRE"/>
    <property type="match status" value="1"/>
</dbReference>
<dbReference type="Gene3D" id="1.10.260.40">
    <property type="entry name" value="lambda repressor-like DNA-binding domains"/>
    <property type="match status" value="1"/>
</dbReference>
<sequence>MTTTADRIKQCRQQAGISQSELSSRLMVSRQAVSKWESGAGLPDVANLKSMAQLFDVSVDYLLADDSSAVPTGVAMRQPIDLASIEPYKIAGKPLGSRHHAAVVAAYPQAEAIWELGRMKRNTKPQSAIEWVLAFVTDAPFGIFGTADAVANHDAHYLVDAANRQLLVRVGAHEIESRELGEKVSGKTFTLGQDAFRRGAKVR</sequence>
<dbReference type="EMBL" id="JBHSUA010000009">
    <property type="protein sequence ID" value="MFC6396379.1"/>
    <property type="molecule type" value="Genomic_DNA"/>
</dbReference>
<evidence type="ECO:0000259" key="2">
    <source>
        <dbReference type="PROSITE" id="PS50943"/>
    </source>
</evidence>
<evidence type="ECO:0000313" key="4">
    <source>
        <dbReference type="Proteomes" id="UP001596266"/>
    </source>
</evidence>
<dbReference type="RefSeq" id="WP_343884985.1">
    <property type="nucleotide sequence ID" value="NZ_BAAAKI010000004.1"/>
</dbReference>
<protein>
    <submittedName>
        <fullName evidence="3">Helix-turn-helix domain-containing protein</fullName>
    </submittedName>
</protein>
<dbReference type="Proteomes" id="UP001596266">
    <property type="component" value="Unassembled WGS sequence"/>
</dbReference>
<reference evidence="4" key="1">
    <citation type="journal article" date="2019" name="Int. J. Syst. Evol. Microbiol.">
        <title>The Global Catalogue of Microorganisms (GCM) 10K type strain sequencing project: providing services to taxonomists for standard genome sequencing and annotation.</title>
        <authorList>
            <consortium name="The Broad Institute Genomics Platform"/>
            <consortium name="The Broad Institute Genome Sequencing Center for Infectious Disease"/>
            <person name="Wu L."/>
            <person name="Ma J."/>
        </authorList>
    </citation>
    <scope>NUCLEOTIDE SEQUENCE [LARGE SCALE GENOMIC DNA]</scope>
    <source>
        <strain evidence="4">CGMCC 1.15277</strain>
    </source>
</reference>
<dbReference type="SMART" id="SM00530">
    <property type="entry name" value="HTH_XRE"/>
    <property type="match status" value="1"/>
</dbReference>
<dbReference type="PANTHER" id="PTHR46558">
    <property type="entry name" value="TRACRIPTIONAL REGULATORY PROTEIN-RELATED-RELATED"/>
    <property type="match status" value="1"/>
</dbReference>
<evidence type="ECO:0000256" key="1">
    <source>
        <dbReference type="ARBA" id="ARBA00023125"/>
    </source>
</evidence>
<dbReference type="InterPro" id="IPR001387">
    <property type="entry name" value="Cro/C1-type_HTH"/>
</dbReference>
<dbReference type="PROSITE" id="PS50943">
    <property type="entry name" value="HTH_CROC1"/>
    <property type="match status" value="1"/>
</dbReference>
<accession>A0ABW1X0U2</accession>
<dbReference type="Pfam" id="PF01381">
    <property type="entry name" value="HTH_3"/>
    <property type="match status" value="1"/>
</dbReference>
<name>A0ABW1X0U2_9ACTN</name>
<gene>
    <name evidence="3" type="ORF">ACFP57_05175</name>
</gene>
<dbReference type="PANTHER" id="PTHR46558:SF11">
    <property type="entry name" value="HTH-TYPE TRANSCRIPTIONAL REGULATOR XRE"/>
    <property type="match status" value="1"/>
</dbReference>
<proteinExistence type="predicted"/>
<keyword evidence="1" id="KW-0238">DNA-binding</keyword>
<dbReference type="SUPFAM" id="SSF47413">
    <property type="entry name" value="lambda repressor-like DNA-binding domains"/>
    <property type="match status" value="1"/>
</dbReference>